<proteinExistence type="predicted"/>
<gene>
    <name evidence="1" type="ORF">PXEA_LOCUS32688</name>
</gene>
<evidence type="ECO:0000313" key="1">
    <source>
        <dbReference type="EMBL" id="VEL39248.1"/>
    </source>
</evidence>
<dbReference type="PANTHER" id="PTHR34035:SF1">
    <property type="entry name" value="TESTIS-EXPRESSED PROTEIN 47"/>
    <property type="match status" value="1"/>
</dbReference>
<dbReference type="OrthoDB" id="548795at2759"/>
<dbReference type="PANTHER" id="PTHR34035">
    <property type="entry name" value="TESTIS-EXPRESSED PROTEIN 47"/>
    <property type="match status" value="1"/>
</dbReference>
<evidence type="ECO:0000313" key="2">
    <source>
        <dbReference type="Proteomes" id="UP000784294"/>
    </source>
</evidence>
<organism evidence="1 2">
    <name type="scientific">Protopolystoma xenopodis</name>
    <dbReference type="NCBI Taxonomy" id="117903"/>
    <lineage>
        <taxon>Eukaryota</taxon>
        <taxon>Metazoa</taxon>
        <taxon>Spiralia</taxon>
        <taxon>Lophotrochozoa</taxon>
        <taxon>Platyhelminthes</taxon>
        <taxon>Monogenea</taxon>
        <taxon>Polyopisthocotylea</taxon>
        <taxon>Polystomatidea</taxon>
        <taxon>Polystomatidae</taxon>
        <taxon>Protopolystoma</taxon>
    </lineage>
</organism>
<dbReference type="AlphaFoldDB" id="A0A3S5FGN0"/>
<dbReference type="InterPro" id="IPR055308">
    <property type="entry name" value="TEX47-like"/>
</dbReference>
<sequence>MSTFDLIFYFCLAYFENTVGKFQDSEGITGILLVYPYHYIAIIETNHKGLMSLFRDLLFREQRYESHLRAKTSSEIETHEYSGAKQAKLNDPYDKSMLGHIVKSRILNITHNIRLRVFRSFEKRILDMEPANLDLYEANESDEKKLLDLLTQMNKLTAYLAQEPMKDQEEYVPEIFRETPSFS</sequence>
<dbReference type="EMBL" id="CAAALY010260606">
    <property type="protein sequence ID" value="VEL39248.1"/>
    <property type="molecule type" value="Genomic_DNA"/>
</dbReference>
<keyword evidence="2" id="KW-1185">Reference proteome</keyword>
<dbReference type="Pfam" id="PF24787">
    <property type="entry name" value="TEX47"/>
    <property type="match status" value="2"/>
</dbReference>
<protein>
    <submittedName>
        <fullName evidence="1">Uncharacterized protein</fullName>
    </submittedName>
</protein>
<comment type="caution">
    <text evidence="1">The sequence shown here is derived from an EMBL/GenBank/DDBJ whole genome shotgun (WGS) entry which is preliminary data.</text>
</comment>
<accession>A0A3S5FGN0</accession>
<reference evidence="1" key="1">
    <citation type="submission" date="2018-11" db="EMBL/GenBank/DDBJ databases">
        <authorList>
            <consortium name="Pathogen Informatics"/>
        </authorList>
    </citation>
    <scope>NUCLEOTIDE SEQUENCE</scope>
</reference>
<name>A0A3S5FGN0_9PLAT</name>
<dbReference type="Proteomes" id="UP000784294">
    <property type="component" value="Unassembled WGS sequence"/>
</dbReference>